<dbReference type="InterPro" id="IPR032871">
    <property type="entry name" value="AHH_dom_containing"/>
</dbReference>
<name>A0A3A8HIV4_9BACT</name>
<organism evidence="1 2">
    <name type="scientific">Corallococcus terminator</name>
    <dbReference type="NCBI Taxonomy" id="2316733"/>
    <lineage>
        <taxon>Bacteria</taxon>
        <taxon>Pseudomonadati</taxon>
        <taxon>Myxococcota</taxon>
        <taxon>Myxococcia</taxon>
        <taxon>Myxococcales</taxon>
        <taxon>Cystobacterineae</taxon>
        <taxon>Myxococcaceae</taxon>
        <taxon>Corallococcus</taxon>
    </lineage>
</organism>
<comment type="caution">
    <text evidence="1">The sequence shown here is derived from an EMBL/GenBank/DDBJ whole genome shotgun (WGS) entry which is preliminary data.</text>
</comment>
<dbReference type="Proteomes" id="UP000268094">
    <property type="component" value="Unassembled WGS sequence"/>
</dbReference>
<dbReference type="RefSeq" id="WP_120545721.1">
    <property type="nucleotide sequence ID" value="NZ_RAVZ01000546.1"/>
</dbReference>
<gene>
    <name evidence="1" type="ORF">D7V88_39795</name>
</gene>
<dbReference type="PROSITE" id="PS51257">
    <property type="entry name" value="PROKAR_LIPOPROTEIN"/>
    <property type="match status" value="1"/>
</dbReference>
<accession>A0A3A8HIV4</accession>
<evidence type="ECO:0000313" key="2">
    <source>
        <dbReference type="Proteomes" id="UP000268094"/>
    </source>
</evidence>
<evidence type="ECO:0000313" key="1">
    <source>
        <dbReference type="EMBL" id="RKG70386.1"/>
    </source>
</evidence>
<dbReference type="OrthoDB" id="5513339at2"/>
<protein>
    <recommendedName>
        <fullName evidence="3">Lipoprotein</fullName>
    </recommendedName>
</protein>
<proteinExistence type="predicted"/>
<dbReference type="AlphaFoldDB" id="A0A3A8HIV4"/>
<keyword evidence="2" id="KW-1185">Reference proteome</keyword>
<evidence type="ECO:0008006" key="3">
    <source>
        <dbReference type="Google" id="ProtNLM"/>
    </source>
</evidence>
<dbReference type="EMBL" id="RAVZ01000546">
    <property type="protein sequence ID" value="RKG70386.1"/>
    <property type="molecule type" value="Genomic_DNA"/>
</dbReference>
<sequence>MQPRWWIPFFLVLLAGCGGTTRAVRLDTGRGAPIVITPRGSATPVKIDADDFQGAVEALAHAARPATRPQAAARHLFGVEPRSGAYLYEPHRRRITPLGPGEHLEGESPAEEVELTRAYLRWCERTARKGDCLHLLAESPTVTGDGKYALALALAQGVVLEEMLESFKDMADPQALLTSVLWTWTTYLILLSVPEPFSKGIAAVMTVTLIGYVGLDTFWSLIVGFKQLVEAADRANTFDELRTEGERYGKVMGRTAARAFALLAMAAVGNTTAGLAAKVPVLPGATQAAVQAGSQAGIRLAAVGQVSSVAVSAETVTIALAPGAMAMAVNGGNTGGSAPTDKGGAWHHIASDKFSTSTNNGGPWTQRYQKVFDRAGMSLDDAANQVQIPGHRGPHPRQYHEEVYERLDEATSTCRSIERCREALTRILAMLAKEIAQEGTRLNRLVTRSK</sequence>
<reference evidence="2" key="1">
    <citation type="submission" date="2018-09" db="EMBL/GenBank/DDBJ databases">
        <authorList>
            <person name="Livingstone P.G."/>
            <person name="Whitworth D.E."/>
        </authorList>
    </citation>
    <scope>NUCLEOTIDE SEQUENCE [LARGE SCALE GENOMIC DNA]</scope>
    <source>
        <strain evidence="2">CA054A</strain>
    </source>
</reference>
<dbReference type="Pfam" id="PF14412">
    <property type="entry name" value="AHH"/>
    <property type="match status" value="1"/>
</dbReference>